<dbReference type="Proteomes" id="UP000504640">
    <property type="component" value="Unplaced"/>
</dbReference>
<evidence type="ECO:0000259" key="11">
    <source>
        <dbReference type="Pfam" id="PF13841"/>
    </source>
</evidence>
<keyword evidence="5" id="KW-0732">Signal</keyword>
<evidence type="ECO:0000256" key="5">
    <source>
        <dbReference type="ARBA" id="ARBA00022729"/>
    </source>
</evidence>
<feature type="domain" description="Beta-defensin" evidence="11">
    <location>
        <begin position="53"/>
        <end position="81"/>
    </location>
</feature>
<gene>
    <name evidence="13" type="primary">DEFB116</name>
</gene>
<reference evidence="13" key="1">
    <citation type="submission" date="2025-08" db="UniProtKB">
        <authorList>
            <consortium name="RefSeq"/>
        </authorList>
    </citation>
    <scope>IDENTIFICATION</scope>
    <source>
        <tissue evidence="13">Blood</tissue>
    </source>
</reference>
<evidence type="ECO:0000256" key="7">
    <source>
        <dbReference type="ARBA" id="ARBA00023022"/>
    </source>
</evidence>
<keyword evidence="10" id="KW-1133">Transmembrane helix</keyword>
<keyword evidence="4 9" id="KW-0929">Antimicrobial</keyword>
<comment type="subcellular location">
    <subcellularLocation>
        <location evidence="1 9">Secreted</location>
    </subcellularLocation>
</comment>
<evidence type="ECO:0000256" key="3">
    <source>
        <dbReference type="ARBA" id="ARBA00022525"/>
    </source>
</evidence>
<accession>A0A6J3J7C7</accession>
<evidence type="ECO:0000256" key="1">
    <source>
        <dbReference type="ARBA" id="ARBA00004613"/>
    </source>
</evidence>
<dbReference type="InterPro" id="IPR025933">
    <property type="entry name" value="Beta_defensin_dom"/>
</dbReference>
<evidence type="ECO:0000256" key="9">
    <source>
        <dbReference type="RuleBase" id="RU231113"/>
    </source>
</evidence>
<protein>
    <recommendedName>
        <fullName evidence="9">Beta-defensin</fullName>
    </recommendedName>
</protein>
<comment type="similarity">
    <text evidence="2 9">Belongs to the beta-defensin family.</text>
</comment>
<feature type="transmembrane region" description="Helical" evidence="10">
    <location>
        <begin position="12"/>
        <end position="31"/>
    </location>
</feature>
<name>A0A6J3J7C7_SAPAP</name>
<organism evidence="12 13">
    <name type="scientific">Sapajus apella</name>
    <name type="common">Brown-capped capuchin</name>
    <name type="synonym">Cebus apella</name>
    <dbReference type="NCBI Taxonomy" id="9515"/>
    <lineage>
        <taxon>Eukaryota</taxon>
        <taxon>Metazoa</taxon>
        <taxon>Chordata</taxon>
        <taxon>Craniata</taxon>
        <taxon>Vertebrata</taxon>
        <taxon>Euteleostomi</taxon>
        <taxon>Mammalia</taxon>
        <taxon>Eutheria</taxon>
        <taxon>Euarchontoglires</taxon>
        <taxon>Primates</taxon>
        <taxon>Haplorrhini</taxon>
        <taxon>Platyrrhini</taxon>
        <taxon>Cebidae</taxon>
        <taxon>Cebinae</taxon>
        <taxon>Sapajus</taxon>
    </lineage>
</organism>
<evidence type="ECO:0000313" key="13">
    <source>
        <dbReference type="RefSeq" id="XP_032150771.1"/>
    </source>
</evidence>
<dbReference type="RefSeq" id="XP_032150771.1">
    <property type="nucleotide sequence ID" value="XM_032294880.1"/>
</dbReference>
<keyword evidence="7 9" id="KW-0044">Antibiotic</keyword>
<dbReference type="GeneID" id="116562604"/>
<evidence type="ECO:0000256" key="2">
    <source>
        <dbReference type="ARBA" id="ARBA00007371"/>
    </source>
</evidence>
<evidence type="ECO:0000256" key="10">
    <source>
        <dbReference type="SAM" id="Phobius"/>
    </source>
</evidence>
<dbReference type="GO" id="GO:0005576">
    <property type="term" value="C:extracellular region"/>
    <property type="evidence" value="ECO:0007669"/>
    <property type="project" value="UniProtKB-SubCell"/>
</dbReference>
<evidence type="ECO:0000256" key="8">
    <source>
        <dbReference type="ARBA" id="ARBA00023157"/>
    </source>
</evidence>
<keyword evidence="10" id="KW-0472">Membrane</keyword>
<evidence type="ECO:0000256" key="4">
    <source>
        <dbReference type="ARBA" id="ARBA00022529"/>
    </source>
</evidence>
<dbReference type="GO" id="GO:0045087">
    <property type="term" value="P:innate immune response"/>
    <property type="evidence" value="ECO:0007669"/>
    <property type="project" value="InterPro"/>
</dbReference>
<keyword evidence="6 9" id="KW-0211">Defensin</keyword>
<dbReference type="Pfam" id="PF13841">
    <property type="entry name" value="Defensin_beta_2"/>
    <property type="match status" value="1"/>
</dbReference>
<evidence type="ECO:0000256" key="6">
    <source>
        <dbReference type="ARBA" id="ARBA00022940"/>
    </source>
</evidence>
<comment type="function">
    <text evidence="9">Has antibacterial activity.</text>
</comment>
<proteinExistence type="inferred from homology"/>
<sequence>MAHLQHSRSFCWNVSVMKPCLMTIVILMILAQKIPGGLFRSHKGKSRESWNPCELYKGVCRNTCREYEIQYLTCPNDRKCCLKLSVKTTSSKNVKENYNSNSNLSVMNSSSYAHI</sequence>
<keyword evidence="12" id="KW-1185">Reference proteome</keyword>
<keyword evidence="8" id="KW-1015">Disulfide bond</keyword>
<dbReference type="GO" id="GO:0042742">
    <property type="term" value="P:defense response to bacterium"/>
    <property type="evidence" value="ECO:0007669"/>
    <property type="project" value="UniProtKB-UniRule"/>
</dbReference>
<dbReference type="CTD" id="245930"/>
<keyword evidence="3 9" id="KW-0964">Secreted</keyword>
<evidence type="ECO:0000313" key="12">
    <source>
        <dbReference type="Proteomes" id="UP000504640"/>
    </source>
</evidence>
<keyword evidence="10" id="KW-0812">Transmembrane</keyword>
<dbReference type="AlphaFoldDB" id="A0A6J3J7C7"/>